<sequence length="173" mass="19722">MDNNTAQKHPISYCASFVINVVDMSRGYEMRSEITDQLSEETYTNLLITSMVTLLALIIVDSLLIHGVRKGKRNLMIPWLALEFLALIAILIIFICIILFGLLTMAPHGLFIIFIIVAVVFLIVYSIVVHFFLVVYSHFKELQNLEHAGEEQRFEGNQETVNAGFMAYPLQRQ</sequence>
<keyword evidence="1" id="KW-0812">Transmembrane</keyword>
<reference evidence="3" key="1">
    <citation type="submission" date="2020-11" db="EMBL/GenBank/DDBJ databases">
        <authorList>
            <person name="Tran Van P."/>
        </authorList>
    </citation>
    <scope>NUCLEOTIDE SEQUENCE</scope>
</reference>
<proteinExistence type="predicted"/>
<dbReference type="Pfam" id="PF22954">
    <property type="entry name" value="DUF7027"/>
    <property type="match status" value="1"/>
</dbReference>
<accession>A0A7R9AFD1</accession>
<evidence type="ECO:0000313" key="4">
    <source>
        <dbReference type="Proteomes" id="UP000677054"/>
    </source>
</evidence>
<feature type="transmembrane region" description="Helical" evidence="1">
    <location>
        <begin position="80"/>
        <end position="103"/>
    </location>
</feature>
<keyword evidence="1" id="KW-0472">Membrane</keyword>
<feature type="transmembrane region" description="Helical" evidence="1">
    <location>
        <begin position="109"/>
        <end position="136"/>
    </location>
</feature>
<protein>
    <recommendedName>
        <fullName evidence="2">DUF7027 domain-containing protein</fullName>
    </recommendedName>
</protein>
<dbReference type="PANTHER" id="PTHR36694:SF11">
    <property type="entry name" value="LP21121P-RELATED"/>
    <property type="match status" value="1"/>
</dbReference>
<dbReference type="InterPro" id="IPR054291">
    <property type="entry name" value="DUF7027"/>
</dbReference>
<dbReference type="EMBL" id="LR904712">
    <property type="protein sequence ID" value="CAD7253042.1"/>
    <property type="molecule type" value="Genomic_DNA"/>
</dbReference>
<keyword evidence="1" id="KW-1133">Transmembrane helix</keyword>
<dbReference type="EMBL" id="CAJPEV010005195">
    <property type="protein sequence ID" value="CAG0902877.1"/>
    <property type="molecule type" value="Genomic_DNA"/>
</dbReference>
<dbReference type="Proteomes" id="UP000677054">
    <property type="component" value="Unassembled WGS sequence"/>
</dbReference>
<keyword evidence="4" id="KW-1185">Reference proteome</keyword>
<evidence type="ECO:0000256" key="1">
    <source>
        <dbReference type="SAM" id="Phobius"/>
    </source>
</evidence>
<gene>
    <name evidence="3" type="ORF">DSTB1V02_LOCUS12793</name>
</gene>
<dbReference type="PANTHER" id="PTHR36694">
    <property type="entry name" value="PASIFLORA 1, ISOFORM A-RELATED"/>
    <property type="match status" value="1"/>
</dbReference>
<feature type="transmembrane region" description="Helical" evidence="1">
    <location>
        <begin position="46"/>
        <end position="68"/>
    </location>
</feature>
<dbReference type="AlphaFoldDB" id="A0A7R9AFD1"/>
<evidence type="ECO:0000313" key="3">
    <source>
        <dbReference type="EMBL" id="CAD7253042.1"/>
    </source>
</evidence>
<evidence type="ECO:0000259" key="2">
    <source>
        <dbReference type="Pfam" id="PF22954"/>
    </source>
</evidence>
<feature type="domain" description="DUF7027" evidence="2">
    <location>
        <begin position="37"/>
        <end position="98"/>
    </location>
</feature>
<organism evidence="3">
    <name type="scientific">Darwinula stevensoni</name>
    <dbReference type="NCBI Taxonomy" id="69355"/>
    <lineage>
        <taxon>Eukaryota</taxon>
        <taxon>Metazoa</taxon>
        <taxon>Ecdysozoa</taxon>
        <taxon>Arthropoda</taxon>
        <taxon>Crustacea</taxon>
        <taxon>Oligostraca</taxon>
        <taxon>Ostracoda</taxon>
        <taxon>Podocopa</taxon>
        <taxon>Podocopida</taxon>
        <taxon>Darwinulocopina</taxon>
        <taxon>Darwinuloidea</taxon>
        <taxon>Darwinulidae</taxon>
        <taxon>Darwinula</taxon>
    </lineage>
</organism>
<name>A0A7R9AFD1_9CRUS</name>